<feature type="transmembrane region" description="Helical" evidence="1">
    <location>
        <begin position="201"/>
        <end position="219"/>
    </location>
</feature>
<feature type="transmembrane region" description="Helical" evidence="1">
    <location>
        <begin position="225"/>
        <end position="245"/>
    </location>
</feature>
<organism evidence="2 3">
    <name type="scientific">Enterococcus cecorum</name>
    <dbReference type="NCBI Taxonomy" id="44008"/>
    <lineage>
        <taxon>Bacteria</taxon>
        <taxon>Bacillati</taxon>
        <taxon>Bacillota</taxon>
        <taxon>Bacilli</taxon>
        <taxon>Lactobacillales</taxon>
        <taxon>Enterococcaceae</taxon>
        <taxon>Enterococcus</taxon>
    </lineage>
</organism>
<evidence type="ECO:0008006" key="4">
    <source>
        <dbReference type="Google" id="ProtNLM"/>
    </source>
</evidence>
<protein>
    <recommendedName>
        <fullName evidence="4">DUF3169 domain-containing protein</fullName>
    </recommendedName>
</protein>
<dbReference type="AlphaFoldDB" id="A0A1Y4R1B8"/>
<keyword evidence="1" id="KW-0812">Transmembrane</keyword>
<feature type="transmembrane region" description="Helical" evidence="1">
    <location>
        <begin position="133"/>
        <end position="154"/>
    </location>
</feature>
<comment type="caution">
    <text evidence="2">The sequence shown here is derived from an EMBL/GenBank/DDBJ whole genome shotgun (WGS) entry which is preliminary data.</text>
</comment>
<evidence type="ECO:0000313" key="3">
    <source>
        <dbReference type="Proteomes" id="UP000196074"/>
    </source>
</evidence>
<evidence type="ECO:0000256" key="1">
    <source>
        <dbReference type="SAM" id="Phobius"/>
    </source>
</evidence>
<name>A0A1Y4R1B8_9ENTE</name>
<reference evidence="3" key="1">
    <citation type="submission" date="2017-04" db="EMBL/GenBank/DDBJ databases">
        <title>Function of individual gut microbiota members based on whole genome sequencing of pure cultures obtained from chicken caecum.</title>
        <authorList>
            <person name="Medvecky M."/>
            <person name="Cejkova D."/>
            <person name="Polansky O."/>
            <person name="Karasova D."/>
            <person name="Kubasova T."/>
            <person name="Cizek A."/>
            <person name="Rychlik I."/>
        </authorList>
    </citation>
    <scope>NUCLEOTIDE SEQUENCE [LARGE SCALE GENOMIC DNA]</scope>
    <source>
        <strain evidence="3">An144</strain>
    </source>
</reference>
<dbReference type="RefSeq" id="WP_087213929.1">
    <property type="nucleotide sequence ID" value="NZ_NFLC01000003.1"/>
</dbReference>
<feature type="transmembrane region" description="Helical" evidence="1">
    <location>
        <begin position="107"/>
        <end position="127"/>
    </location>
</feature>
<dbReference type="InterPro" id="IPR021509">
    <property type="entry name" value="DUF3169"/>
</dbReference>
<gene>
    <name evidence="2" type="ORF">B5E88_02645</name>
</gene>
<sequence length="253" mass="29301">MKKDKVLKKWIGKTMKFALLGAVIGLGVSIIGGLNRSFWHIDLNQLKLFLHQVSVYLFLFGCIVANIVLGIYYGKTKRTVQRIVQAEEEVLDFLEDKFEIQFARGQILVVVSICFFILGACLLNTIIEIDIYLITAVLYIFNFFYTDYVVIQLYRLSIKVYPEKSKADPTSMNYLEQWLSYSDEAEKELTYQSAYSTFSKMQIVFIIAMFLAFIGQLLFDTGFFAILIVTALFGTFNIIFQVYYLKLRKQKLN</sequence>
<dbReference type="EMBL" id="NFLC01000003">
    <property type="protein sequence ID" value="OUQ11374.1"/>
    <property type="molecule type" value="Genomic_DNA"/>
</dbReference>
<feature type="transmembrane region" description="Helical" evidence="1">
    <location>
        <begin position="53"/>
        <end position="73"/>
    </location>
</feature>
<accession>A0A1Y4R1B8</accession>
<dbReference type="Pfam" id="PF11368">
    <property type="entry name" value="DUF3169"/>
    <property type="match status" value="1"/>
</dbReference>
<dbReference type="Proteomes" id="UP000196074">
    <property type="component" value="Unassembled WGS sequence"/>
</dbReference>
<keyword evidence="1" id="KW-0472">Membrane</keyword>
<evidence type="ECO:0000313" key="2">
    <source>
        <dbReference type="EMBL" id="OUQ11374.1"/>
    </source>
</evidence>
<proteinExistence type="predicted"/>
<keyword evidence="1" id="KW-1133">Transmembrane helix</keyword>